<reference evidence="3 4" key="1">
    <citation type="submission" date="2024-09" db="EMBL/GenBank/DDBJ databases">
        <title>Chromosome-scale assembly of Riccia sorocarpa.</title>
        <authorList>
            <person name="Paukszto L."/>
        </authorList>
    </citation>
    <scope>NUCLEOTIDE SEQUENCE [LARGE SCALE GENOMIC DNA]</scope>
    <source>
        <strain evidence="3">LP-2024</strain>
        <tissue evidence="3">Aerial parts of the thallus</tissue>
    </source>
</reference>
<dbReference type="Gene3D" id="3.40.50.10190">
    <property type="entry name" value="BRCT domain"/>
    <property type="match status" value="1"/>
</dbReference>
<evidence type="ECO:0000259" key="2">
    <source>
        <dbReference type="PROSITE" id="PS50172"/>
    </source>
</evidence>
<feature type="region of interest" description="Disordered" evidence="1">
    <location>
        <begin position="91"/>
        <end position="141"/>
    </location>
</feature>
<evidence type="ECO:0000313" key="3">
    <source>
        <dbReference type="EMBL" id="KAL3683503.1"/>
    </source>
</evidence>
<feature type="domain" description="BRCT" evidence="2">
    <location>
        <begin position="28"/>
        <end position="89"/>
    </location>
</feature>
<proteinExistence type="predicted"/>
<accession>A0ABD3GWI6</accession>
<dbReference type="PROSITE" id="PS50172">
    <property type="entry name" value="BRCT"/>
    <property type="match status" value="1"/>
</dbReference>
<dbReference type="EMBL" id="JBJQOH010000006">
    <property type="protein sequence ID" value="KAL3683503.1"/>
    <property type="molecule type" value="Genomic_DNA"/>
</dbReference>
<comment type="caution">
    <text evidence="3">The sequence shown here is derived from an EMBL/GenBank/DDBJ whole genome shotgun (WGS) entry which is preliminary data.</text>
</comment>
<keyword evidence="4" id="KW-1185">Reference proteome</keyword>
<dbReference type="InterPro" id="IPR001357">
    <property type="entry name" value="BRCT_dom"/>
</dbReference>
<evidence type="ECO:0000313" key="4">
    <source>
        <dbReference type="Proteomes" id="UP001633002"/>
    </source>
</evidence>
<dbReference type="Proteomes" id="UP001633002">
    <property type="component" value="Unassembled WGS sequence"/>
</dbReference>
<gene>
    <name evidence="3" type="ORF">R1sor_001525</name>
</gene>
<sequence>MLRSSVMQPCMQSEIQLPIWKDKRQQKGGVIRQHIDRGETHIFAIDVKHLAERVGSDRLKKFRSKAFRYEWIEDCLKAGAKLPPDKYLLLRPDKDEPALSDESAPRSVIPEDDLYFVLPPGAKSKRKSAGGKDEDFESDED</sequence>
<name>A0ABD3GWI6_9MARC</name>
<organism evidence="3 4">
    <name type="scientific">Riccia sorocarpa</name>
    <dbReference type="NCBI Taxonomy" id="122646"/>
    <lineage>
        <taxon>Eukaryota</taxon>
        <taxon>Viridiplantae</taxon>
        <taxon>Streptophyta</taxon>
        <taxon>Embryophyta</taxon>
        <taxon>Marchantiophyta</taxon>
        <taxon>Marchantiopsida</taxon>
        <taxon>Marchantiidae</taxon>
        <taxon>Marchantiales</taxon>
        <taxon>Ricciaceae</taxon>
        <taxon>Riccia</taxon>
    </lineage>
</organism>
<dbReference type="InterPro" id="IPR036420">
    <property type="entry name" value="BRCT_dom_sf"/>
</dbReference>
<dbReference type="SUPFAM" id="SSF52113">
    <property type="entry name" value="BRCT domain"/>
    <property type="match status" value="1"/>
</dbReference>
<evidence type="ECO:0000256" key="1">
    <source>
        <dbReference type="SAM" id="MobiDB-lite"/>
    </source>
</evidence>
<protein>
    <recommendedName>
        <fullName evidence="2">BRCT domain-containing protein</fullName>
    </recommendedName>
</protein>
<dbReference type="AlphaFoldDB" id="A0ABD3GWI6"/>